<accession>A0ABX8B5E0</accession>
<keyword evidence="1" id="KW-0812">Transmembrane</keyword>
<dbReference type="EMBL" id="CP072648">
    <property type="protein sequence ID" value="QUW01864.1"/>
    <property type="molecule type" value="Genomic_DNA"/>
</dbReference>
<sequence>MPTAPSLLTEPFPIILRPSRRRLTGLLAVSLLFVGLGTWLIPRNPLIGIANIIFFGACAIIFLAQCHPRASALVLDKEGFTFSSLFRAQTVRWEEVLAFEVVVIGPNRLVGWVGTTTPTQYRRLATMNQDLFGVTACLSDNFGLPPEELAVLLTVCHQLALKPSAPAPDAPDASPHSAE</sequence>
<evidence type="ECO:0000256" key="1">
    <source>
        <dbReference type="SAM" id="Phobius"/>
    </source>
</evidence>
<keyword evidence="3" id="KW-1185">Reference proteome</keyword>
<organism evidence="2 3">
    <name type="scientific">Chloracidobacterium validum</name>
    <dbReference type="NCBI Taxonomy" id="2821543"/>
    <lineage>
        <taxon>Bacteria</taxon>
        <taxon>Pseudomonadati</taxon>
        <taxon>Acidobacteriota</taxon>
        <taxon>Terriglobia</taxon>
        <taxon>Terriglobales</taxon>
        <taxon>Acidobacteriaceae</taxon>
        <taxon>Chloracidobacterium</taxon>
    </lineage>
</organism>
<feature type="transmembrane region" description="Helical" evidence="1">
    <location>
        <begin position="23"/>
        <end position="41"/>
    </location>
</feature>
<keyword evidence="1" id="KW-0472">Membrane</keyword>
<protein>
    <recommendedName>
        <fullName evidence="4">PH domain-containing protein</fullName>
    </recommendedName>
</protein>
<feature type="transmembrane region" description="Helical" evidence="1">
    <location>
        <begin position="47"/>
        <end position="64"/>
    </location>
</feature>
<dbReference type="RefSeq" id="WP_211427756.1">
    <property type="nucleotide sequence ID" value="NZ_CP072648.1"/>
</dbReference>
<name>A0ABX8B5E0_9BACT</name>
<proteinExistence type="predicted"/>
<evidence type="ECO:0000313" key="2">
    <source>
        <dbReference type="EMBL" id="QUW01864.1"/>
    </source>
</evidence>
<dbReference type="NCBIfam" id="NF041635">
    <property type="entry name" value="STM3941_fam"/>
    <property type="match status" value="1"/>
</dbReference>
<evidence type="ECO:0008006" key="4">
    <source>
        <dbReference type="Google" id="ProtNLM"/>
    </source>
</evidence>
<keyword evidence="1" id="KW-1133">Transmembrane helix</keyword>
<dbReference type="Proteomes" id="UP000676506">
    <property type="component" value="Chromosome 1"/>
</dbReference>
<dbReference type="InterPro" id="IPR048136">
    <property type="entry name" value="STM3941-like"/>
</dbReference>
<gene>
    <name evidence="2" type="ORF">J8C06_05640</name>
</gene>
<evidence type="ECO:0000313" key="3">
    <source>
        <dbReference type="Proteomes" id="UP000676506"/>
    </source>
</evidence>
<reference evidence="2 3" key="1">
    <citation type="submission" date="2021-03" db="EMBL/GenBank/DDBJ databases">
        <title>Genomic and phenotypic characterization of Chloracidobacterium isolates provides evidence for multiple species.</title>
        <authorList>
            <person name="Saini M.K."/>
            <person name="Costas A.M.G."/>
            <person name="Tank M."/>
            <person name="Bryant D.A."/>
        </authorList>
    </citation>
    <scope>NUCLEOTIDE SEQUENCE [LARGE SCALE GENOMIC DNA]</scope>
    <source>
        <strain evidence="2 3">BV2-C</strain>
    </source>
</reference>